<dbReference type="OrthoDB" id="95129at2"/>
<name>A0A1C3EEU3_9GAMM</name>
<proteinExistence type="predicted"/>
<evidence type="ECO:0000313" key="2">
    <source>
        <dbReference type="Proteomes" id="UP000094936"/>
    </source>
</evidence>
<comment type="caution">
    <text evidence="1">The sequence shown here is derived from an EMBL/GenBank/DDBJ whole genome shotgun (WGS) entry which is preliminary data.</text>
</comment>
<dbReference type="Pfam" id="PF13289">
    <property type="entry name" value="SIR2_2"/>
    <property type="match status" value="1"/>
</dbReference>
<evidence type="ECO:0000313" key="1">
    <source>
        <dbReference type="EMBL" id="ODA31740.1"/>
    </source>
</evidence>
<protein>
    <submittedName>
        <fullName evidence="1">Uncharacterized protein</fullName>
    </submittedName>
</protein>
<keyword evidence="2" id="KW-1185">Reference proteome</keyword>
<sequence length="533" mass="61126">MSVKEELIEIFKSRSGGPFLFLGSGFSRRYLNLEDWNGLLTRFTKGEGMKRFGFYLSQSNGSMPDAATRLAEDFNDYWWGASEYAESVARHHQDVKSQDFALRLEVSNYLRSYQTEKILSGVEYKEEVELLTKLNVDGVITTNWDNFLENIFPDYTVYTGQADLLFSNSQEIAEIYKIHGCIKDPYSLVLTGEDYKDFNDKNTYLAAKLITLFVEHPIVFIGYSIADPNIKSILKSISQCIGKENIEKLRQNLIFIDWSPTPIEASISHTYQTVEGVQIPFTLIQANDFIEIYEAIYETKRKIPARVLRHCKEQFYTFVQSSTPEKNICVIDMDDIDNHTDIEFVVGVGVAEKAASFSTTGYRSISVYHLFDDILLDNQELDPESVLLDSVPSLSILSPNVPIYKYLKSMSINDEDSFSNYISDCKGAGRHPESIIQLHENNLFHVSEKSYYNKAYKQKYSYHSLTDLLGSLKTNSIPHFLNCLPEEKLREEVDVLREYLIAHIDHTDSIVSKSASSQYRKLICKLDYIENGF</sequence>
<organism evidence="1 2">
    <name type="scientific">Veronia pacifica</name>
    <dbReference type="NCBI Taxonomy" id="1080227"/>
    <lineage>
        <taxon>Bacteria</taxon>
        <taxon>Pseudomonadati</taxon>
        <taxon>Pseudomonadota</taxon>
        <taxon>Gammaproteobacteria</taxon>
        <taxon>Vibrionales</taxon>
        <taxon>Vibrionaceae</taxon>
        <taxon>Veronia</taxon>
    </lineage>
</organism>
<dbReference type="RefSeq" id="WP_068903802.1">
    <property type="nucleotide sequence ID" value="NZ_JBHUIF010000004.1"/>
</dbReference>
<dbReference type="EMBL" id="LYBM01000030">
    <property type="protein sequence ID" value="ODA31740.1"/>
    <property type="molecule type" value="Genomic_DNA"/>
</dbReference>
<dbReference type="Proteomes" id="UP000094936">
    <property type="component" value="Unassembled WGS sequence"/>
</dbReference>
<accession>A0A1C3EEU3</accession>
<dbReference type="PIRSF" id="PIRSF014677">
    <property type="entry name" value="UCP014677"/>
    <property type="match status" value="1"/>
</dbReference>
<dbReference type="AlphaFoldDB" id="A0A1C3EEU3"/>
<gene>
    <name evidence="1" type="ORF">A8L45_15280</name>
</gene>
<reference evidence="1 2" key="1">
    <citation type="submission" date="2016-05" db="EMBL/GenBank/DDBJ databases">
        <title>Genomic Taxonomy of the Vibrionaceae.</title>
        <authorList>
            <person name="Gomez-Gil B."/>
            <person name="Enciso-Ibarra J."/>
        </authorList>
    </citation>
    <scope>NUCLEOTIDE SEQUENCE [LARGE SCALE GENOMIC DNA]</scope>
    <source>
        <strain evidence="1 2">CAIM 1920</strain>
    </source>
</reference>
<dbReference type="STRING" id="1080227.A8L45_15280"/>
<dbReference type="InterPro" id="IPR011202">
    <property type="entry name" value="UCP014677"/>
</dbReference>